<accession>A0A9Q1JYY5</accession>
<dbReference type="AlphaFoldDB" id="A0A9Q1JYY5"/>
<proteinExistence type="predicted"/>
<feature type="region of interest" description="Disordered" evidence="1">
    <location>
        <begin position="1"/>
        <end position="39"/>
    </location>
</feature>
<name>A0A9Q1JYY5_9CARY</name>
<sequence>MGESCPKLLDLIPKEREWGMNREGDEELGRKGSPCDENKKLELRLGLPGDEGWCQKNSSKTRERNGSLLSLNNHFPDQKRALPINNRTPWPCSSYHVLQAQQQQSNTASPFLVHHHHNHQYQTSPNALPAVTKESSQRCCTRIVDLQNAEKKAISPPSANTDVPNASQKRGHLTEILEFISSDFYVLELFVLLIRELVEW</sequence>
<protein>
    <submittedName>
        <fullName evidence="2">Uncharacterized protein</fullName>
    </submittedName>
</protein>
<dbReference type="Proteomes" id="UP001153076">
    <property type="component" value="Unassembled WGS sequence"/>
</dbReference>
<dbReference type="OrthoDB" id="1998203at2759"/>
<gene>
    <name evidence="2" type="ORF">Cgig2_018028</name>
</gene>
<evidence type="ECO:0000313" key="3">
    <source>
        <dbReference type="Proteomes" id="UP001153076"/>
    </source>
</evidence>
<keyword evidence="3" id="KW-1185">Reference proteome</keyword>
<organism evidence="2 3">
    <name type="scientific">Carnegiea gigantea</name>
    <dbReference type="NCBI Taxonomy" id="171969"/>
    <lineage>
        <taxon>Eukaryota</taxon>
        <taxon>Viridiplantae</taxon>
        <taxon>Streptophyta</taxon>
        <taxon>Embryophyta</taxon>
        <taxon>Tracheophyta</taxon>
        <taxon>Spermatophyta</taxon>
        <taxon>Magnoliopsida</taxon>
        <taxon>eudicotyledons</taxon>
        <taxon>Gunneridae</taxon>
        <taxon>Pentapetalae</taxon>
        <taxon>Caryophyllales</taxon>
        <taxon>Cactineae</taxon>
        <taxon>Cactaceae</taxon>
        <taxon>Cactoideae</taxon>
        <taxon>Echinocereeae</taxon>
        <taxon>Carnegiea</taxon>
    </lineage>
</organism>
<comment type="caution">
    <text evidence="2">The sequence shown here is derived from an EMBL/GenBank/DDBJ whole genome shotgun (WGS) entry which is preliminary data.</text>
</comment>
<reference evidence="2" key="1">
    <citation type="submission" date="2022-04" db="EMBL/GenBank/DDBJ databases">
        <title>Carnegiea gigantea Genome sequencing and assembly v2.</title>
        <authorList>
            <person name="Copetti D."/>
            <person name="Sanderson M.J."/>
            <person name="Burquez A."/>
            <person name="Wojciechowski M.F."/>
        </authorList>
    </citation>
    <scope>NUCLEOTIDE SEQUENCE</scope>
    <source>
        <strain evidence="2">SGP5-SGP5p</strain>
        <tissue evidence="2">Aerial part</tissue>
    </source>
</reference>
<evidence type="ECO:0000313" key="2">
    <source>
        <dbReference type="EMBL" id="KAJ8433494.1"/>
    </source>
</evidence>
<evidence type="ECO:0000256" key="1">
    <source>
        <dbReference type="SAM" id="MobiDB-lite"/>
    </source>
</evidence>
<feature type="compositionally biased region" description="Basic and acidic residues" evidence="1">
    <location>
        <begin position="12"/>
        <end position="39"/>
    </location>
</feature>
<dbReference type="EMBL" id="JAKOGI010000534">
    <property type="protein sequence ID" value="KAJ8433494.1"/>
    <property type="molecule type" value="Genomic_DNA"/>
</dbReference>